<organism evidence="7 8">
    <name type="scientific">Novosphingobium sediminicola</name>
    <dbReference type="NCBI Taxonomy" id="563162"/>
    <lineage>
        <taxon>Bacteria</taxon>
        <taxon>Pseudomonadati</taxon>
        <taxon>Pseudomonadota</taxon>
        <taxon>Alphaproteobacteria</taxon>
        <taxon>Sphingomonadales</taxon>
        <taxon>Sphingomonadaceae</taxon>
        <taxon>Novosphingobium</taxon>
    </lineage>
</organism>
<dbReference type="InterPro" id="IPR050950">
    <property type="entry name" value="HTH-type_LysR_regulators"/>
</dbReference>
<dbReference type="InterPro" id="IPR005119">
    <property type="entry name" value="LysR_subst-bd"/>
</dbReference>
<dbReference type="InterPro" id="IPR000847">
    <property type="entry name" value="LysR_HTH_N"/>
</dbReference>
<keyword evidence="4" id="KW-0804">Transcription</keyword>
<dbReference type="Gene3D" id="1.10.10.10">
    <property type="entry name" value="Winged helix-like DNA-binding domain superfamily/Winged helix DNA-binding domain"/>
    <property type="match status" value="1"/>
</dbReference>
<dbReference type="AlphaFoldDB" id="A0A7W6GA48"/>
<evidence type="ECO:0000256" key="4">
    <source>
        <dbReference type="ARBA" id="ARBA00023163"/>
    </source>
</evidence>
<dbReference type="SUPFAM" id="SSF46785">
    <property type="entry name" value="Winged helix' DNA-binding domain"/>
    <property type="match status" value="1"/>
</dbReference>
<keyword evidence="8" id="KW-1185">Reference proteome</keyword>
<name>A0A7W6GA48_9SPHN</name>
<dbReference type="EMBL" id="JACIDX010000033">
    <property type="protein sequence ID" value="MBB3957747.1"/>
    <property type="molecule type" value="Genomic_DNA"/>
</dbReference>
<feature type="transmembrane region" description="Helical" evidence="5">
    <location>
        <begin position="232"/>
        <end position="253"/>
    </location>
</feature>
<dbReference type="InterPro" id="IPR036390">
    <property type="entry name" value="WH_DNA-bd_sf"/>
</dbReference>
<keyword evidence="5" id="KW-0812">Transmembrane</keyword>
<dbReference type="SUPFAM" id="SSF53850">
    <property type="entry name" value="Periplasmic binding protein-like II"/>
    <property type="match status" value="1"/>
</dbReference>
<dbReference type="PROSITE" id="PS50931">
    <property type="entry name" value="HTH_LYSR"/>
    <property type="match status" value="1"/>
</dbReference>
<evidence type="ECO:0000256" key="5">
    <source>
        <dbReference type="SAM" id="Phobius"/>
    </source>
</evidence>
<dbReference type="GO" id="GO:0003700">
    <property type="term" value="F:DNA-binding transcription factor activity"/>
    <property type="evidence" value="ECO:0007669"/>
    <property type="project" value="InterPro"/>
</dbReference>
<keyword evidence="2" id="KW-0805">Transcription regulation</keyword>
<evidence type="ECO:0000256" key="1">
    <source>
        <dbReference type="ARBA" id="ARBA00009437"/>
    </source>
</evidence>
<dbReference type="GO" id="GO:0005829">
    <property type="term" value="C:cytosol"/>
    <property type="evidence" value="ECO:0007669"/>
    <property type="project" value="TreeGrafter"/>
</dbReference>
<dbReference type="Proteomes" id="UP000548867">
    <property type="component" value="Unassembled WGS sequence"/>
</dbReference>
<dbReference type="InterPro" id="IPR036388">
    <property type="entry name" value="WH-like_DNA-bd_sf"/>
</dbReference>
<sequence length="306" mass="33801">MTKQRISNRQVEAFIRVAECSSFTGAAQRMQLTNSAISSLISELESAIGLRLFERSTRRVVLNEHGRQFMPSALSFIRTLKAVERMAETLGDQAGDTIRIAAPMVVAAAILPPLIAEFEAAHPDCEVHILDTGVEWLSERVATGEADLAVGPDRVTEETVQSESLLPSKWVVWLSPEHPLAAQSHLRWRDLKGVKFHTGGHDHERIIEQAMSGLDESERVVPGQVFDNITTALGLAAAGVGVALCPAYVAPLANAFRLEMRRLIDPEFTRYVMLYSSAIRPQSERIAEFSALLRRRFKELGASQDS</sequence>
<evidence type="ECO:0000313" key="7">
    <source>
        <dbReference type="EMBL" id="MBB3957747.1"/>
    </source>
</evidence>
<dbReference type="GO" id="GO:0003677">
    <property type="term" value="F:DNA binding"/>
    <property type="evidence" value="ECO:0007669"/>
    <property type="project" value="UniProtKB-KW"/>
</dbReference>
<evidence type="ECO:0000256" key="2">
    <source>
        <dbReference type="ARBA" id="ARBA00023015"/>
    </source>
</evidence>
<accession>A0A7W6GA48</accession>
<evidence type="ECO:0000256" key="3">
    <source>
        <dbReference type="ARBA" id="ARBA00023125"/>
    </source>
</evidence>
<keyword evidence="5" id="KW-1133">Transmembrane helix</keyword>
<dbReference type="Pfam" id="PF03466">
    <property type="entry name" value="LysR_substrate"/>
    <property type="match status" value="1"/>
</dbReference>
<reference evidence="7 8" key="1">
    <citation type="submission" date="2020-08" db="EMBL/GenBank/DDBJ databases">
        <title>Genomic Encyclopedia of Type Strains, Phase IV (KMG-IV): sequencing the most valuable type-strain genomes for metagenomic binning, comparative biology and taxonomic classification.</title>
        <authorList>
            <person name="Goeker M."/>
        </authorList>
    </citation>
    <scope>NUCLEOTIDE SEQUENCE [LARGE SCALE GENOMIC DNA]</scope>
    <source>
        <strain evidence="7 8">DSM 27057</strain>
    </source>
</reference>
<dbReference type="PANTHER" id="PTHR30419:SF30">
    <property type="entry name" value="LYSR FAMILY TRANSCRIPTIONAL REGULATOR"/>
    <property type="match status" value="1"/>
</dbReference>
<dbReference type="FunFam" id="1.10.10.10:FF:000001">
    <property type="entry name" value="LysR family transcriptional regulator"/>
    <property type="match status" value="1"/>
</dbReference>
<dbReference type="PANTHER" id="PTHR30419">
    <property type="entry name" value="HTH-TYPE TRANSCRIPTIONAL REGULATOR YBHD"/>
    <property type="match status" value="1"/>
</dbReference>
<dbReference type="PRINTS" id="PR00039">
    <property type="entry name" value="HTHLYSR"/>
</dbReference>
<dbReference type="Gene3D" id="3.40.190.290">
    <property type="match status" value="1"/>
</dbReference>
<keyword evidence="3 7" id="KW-0238">DNA-binding</keyword>
<keyword evidence="5" id="KW-0472">Membrane</keyword>
<dbReference type="RefSeq" id="WP_183629310.1">
    <property type="nucleotide sequence ID" value="NZ_JACIDX010000033.1"/>
</dbReference>
<proteinExistence type="inferred from homology"/>
<gene>
    <name evidence="7" type="ORF">GGR38_004722</name>
</gene>
<comment type="caution">
    <text evidence="7">The sequence shown here is derived from an EMBL/GenBank/DDBJ whole genome shotgun (WGS) entry which is preliminary data.</text>
</comment>
<evidence type="ECO:0000259" key="6">
    <source>
        <dbReference type="PROSITE" id="PS50931"/>
    </source>
</evidence>
<comment type="similarity">
    <text evidence="1">Belongs to the LysR transcriptional regulatory family.</text>
</comment>
<evidence type="ECO:0000313" key="8">
    <source>
        <dbReference type="Proteomes" id="UP000548867"/>
    </source>
</evidence>
<protein>
    <submittedName>
        <fullName evidence="7">DNA-binding transcriptional LysR family regulator</fullName>
    </submittedName>
</protein>
<feature type="domain" description="HTH lysR-type" evidence="6">
    <location>
        <begin position="6"/>
        <end position="63"/>
    </location>
</feature>
<dbReference type="Pfam" id="PF00126">
    <property type="entry name" value="HTH_1"/>
    <property type="match status" value="1"/>
</dbReference>